<dbReference type="PROSITE" id="PS51257">
    <property type="entry name" value="PROKAR_LIPOPROTEIN"/>
    <property type="match status" value="1"/>
</dbReference>
<dbReference type="KEGG" id="mlt:VC82_2832"/>
<feature type="signal peptide" evidence="1">
    <location>
        <begin position="1"/>
        <end position="28"/>
    </location>
</feature>
<feature type="chain" id="PRO_5002300056" description="Lipoprotein" evidence="1">
    <location>
        <begin position="29"/>
        <end position="261"/>
    </location>
</feature>
<protein>
    <recommendedName>
        <fullName evidence="4">Lipoprotein</fullName>
    </recommendedName>
</protein>
<dbReference type="Proteomes" id="UP000032726">
    <property type="component" value="Chromosome"/>
</dbReference>
<proteinExistence type="predicted"/>
<gene>
    <name evidence="2" type="ORF">VC82_2832</name>
</gene>
<evidence type="ECO:0000313" key="3">
    <source>
        <dbReference type="Proteomes" id="UP000032726"/>
    </source>
</evidence>
<keyword evidence="1" id="KW-0732">Signal</keyword>
<dbReference type="AlphaFoldDB" id="A0A0D5YWZ9"/>
<evidence type="ECO:0008006" key="4">
    <source>
        <dbReference type="Google" id="ProtNLM"/>
    </source>
</evidence>
<evidence type="ECO:0000256" key="1">
    <source>
        <dbReference type="SAM" id="SignalP"/>
    </source>
</evidence>
<dbReference type="EMBL" id="CP011071">
    <property type="protein sequence ID" value="AKA36378.1"/>
    <property type="molecule type" value="Genomic_DNA"/>
</dbReference>
<accession>A0A0D5YWZ9</accession>
<dbReference type="STRING" id="516051.VC82_2832"/>
<keyword evidence="3" id="KW-1185">Reference proteome</keyword>
<reference evidence="2 3" key="1">
    <citation type="submission" date="2015-03" db="EMBL/GenBank/DDBJ databases">
        <title>Complete genome sequence of Muricauda lutaonensis CC-HSB-11T, isolated from a coastal hot spring.</title>
        <authorList>
            <person name="Kim K.M."/>
        </authorList>
    </citation>
    <scope>NUCLEOTIDE SEQUENCE [LARGE SCALE GENOMIC DNA]</scope>
    <source>
        <strain evidence="2 3">CC-HSB-11</strain>
    </source>
</reference>
<dbReference type="OrthoDB" id="1114031at2"/>
<dbReference type="RefSeq" id="WP_157518142.1">
    <property type="nucleotide sequence ID" value="NZ_CP011071.1"/>
</dbReference>
<organism evidence="2 3">
    <name type="scientific">Flagellimonas lutaonensis</name>
    <dbReference type="NCBI Taxonomy" id="516051"/>
    <lineage>
        <taxon>Bacteria</taxon>
        <taxon>Pseudomonadati</taxon>
        <taxon>Bacteroidota</taxon>
        <taxon>Flavobacteriia</taxon>
        <taxon>Flavobacteriales</taxon>
        <taxon>Flavobacteriaceae</taxon>
        <taxon>Flagellimonas</taxon>
    </lineage>
</organism>
<dbReference type="PATRIC" id="fig|516051.4.peg.2900"/>
<evidence type="ECO:0000313" key="2">
    <source>
        <dbReference type="EMBL" id="AKA36378.1"/>
    </source>
</evidence>
<dbReference type="HOGENOM" id="CLU_1052493_0_0_10"/>
<sequence>MRKLKDVFKLTMLFGVVALLFVACSDDAEDATNDVAITEAELKTVLESDQAASAVDAVLAEMYQDNGNSNKSSAKGNECYAAEYTENGFTATFNNCVLNGTDNINGTLDVTYVANSESAAFTATYTDFYVGTLKLNGTRTFMISEGSNGNSVAFTVTSNMSVETEAGEVVSESGTKTLTVTFDEGIFFSVAGSWTVQADGHTYAVETIEDLQGQFGCAHLTDGSMTLNKNGLEVTVDFGDGTCDDKATVTYPNGTQEEFAL</sequence>
<name>A0A0D5YWZ9_9FLAO</name>